<feature type="transmembrane region" description="Helical" evidence="5">
    <location>
        <begin position="33"/>
        <end position="52"/>
    </location>
</feature>
<protein>
    <recommendedName>
        <fullName evidence="8">Cation/H+ exchanger domain-containing protein</fullName>
    </recommendedName>
</protein>
<dbReference type="PANTHER" id="PTHR10110">
    <property type="entry name" value="SODIUM/HYDROGEN EXCHANGER"/>
    <property type="match status" value="1"/>
</dbReference>
<evidence type="ECO:0000313" key="7">
    <source>
        <dbReference type="Proteomes" id="UP000324705"/>
    </source>
</evidence>
<evidence type="ECO:0000256" key="5">
    <source>
        <dbReference type="SAM" id="Phobius"/>
    </source>
</evidence>
<accession>A0A9R1R3V7</accession>
<dbReference type="GO" id="GO:0051453">
    <property type="term" value="P:regulation of intracellular pH"/>
    <property type="evidence" value="ECO:0007669"/>
    <property type="project" value="TreeGrafter"/>
</dbReference>
<keyword evidence="2" id="KW-0633">Potassium transport</keyword>
<sequence>MTHSKFMYVLIFSEIAYFYLTAVLFVFREIVAYIANTIIFILSGVIIADGVLRHNVHFERHGTSWGFLLLLYFYVQMARAAVVGALYLLLRYFGYGLDFKEAIIIVWSGLRGAVSLSLALSVKHASDTAQPFLKPEVGTMFVFFTVASCF</sequence>
<keyword evidence="7" id="KW-1185">Reference proteome</keyword>
<evidence type="ECO:0000256" key="4">
    <source>
        <dbReference type="ARBA" id="ARBA00023065"/>
    </source>
</evidence>
<feature type="transmembrane region" description="Helical" evidence="5">
    <location>
        <begin position="7"/>
        <end position="27"/>
    </location>
</feature>
<dbReference type="PANTHER" id="PTHR10110:SF170">
    <property type="entry name" value="CATION_H+ EXCHANGER DOMAIN-CONTAINING PROTEIN"/>
    <property type="match status" value="1"/>
</dbReference>
<keyword evidence="5" id="KW-1133">Transmembrane helix</keyword>
<dbReference type="GO" id="GO:0015386">
    <property type="term" value="F:potassium:proton antiporter activity"/>
    <property type="evidence" value="ECO:0007669"/>
    <property type="project" value="TreeGrafter"/>
</dbReference>
<dbReference type="GO" id="GO:0005886">
    <property type="term" value="C:plasma membrane"/>
    <property type="evidence" value="ECO:0007669"/>
    <property type="project" value="TreeGrafter"/>
</dbReference>
<keyword evidence="5" id="KW-0812">Transmembrane</keyword>
<keyword evidence="3" id="KW-0630">Potassium</keyword>
<evidence type="ECO:0000256" key="1">
    <source>
        <dbReference type="ARBA" id="ARBA00022448"/>
    </source>
</evidence>
<evidence type="ECO:0000313" key="6">
    <source>
        <dbReference type="EMBL" id="VAH27153.1"/>
    </source>
</evidence>
<proteinExistence type="predicted"/>
<keyword evidence="1" id="KW-0813">Transport</keyword>
<dbReference type="InterPro" id="IPR018422">
    <property type="entry name" value="Cation/H_exchanger_CPA1"/>
</dbReference>
<keyword evidence="4" id="KW-0406">Ion transport</keyword>
<gene>
    <name evidence="6" type="ORF">TRITD_2Av1G037750</name>
</gene>
<dbReference type="GO" id="GO:0098719">
    <property type="term" value="P:sodium ion import across plasma membrane"/>
    <property type="evidence" value="ECO:0007669"/>
    <property type="project" value="TreeGrafter"/>
</dbReference>
<evidence type="ECO:0000256" key="2">
    <source>
        <dbReference type="ARBA" id="ARBA00022538"/>
    </source>
</evidence>
<dbReference type="GO" id="GO:0015385">
    <property type="term" value="F:sodium:proton antiporter activity"/>
    <property type="evidence" value="ECO:0007669"/>
    <property type="project" value="InterPro"/>
</dbReference>
<feature type="transmembrane region" description="Helical" evidence="5">
    <location>
        <begin position="64"/>
        <end position="90"/>
    </location>
</feature>
<organism evidence="6 7">
    <name type="scientific">Triticum turgidum subsp. durum</name>
    <name type="common">Durum wheat</name>
    <name type="synonym">Triticum durum</name>
    <dbReference type="NCBI Taxonomy" id="4567"/>
    <lineage>
        <taxon>Eukaryota</taxon>
        <taxon>Viridiplantae</taxon>
        <taxon>Streptophyta</taxon>
        <taxon>Embryophyta</taxon>
        <taxon>Tracheophyta</taxon>
        <taxon>Spermatophyta</taxon>
        <taxon>Magnoliopsida</taxon>
        <taxon>Liliopsida</taxon>
        <taxon>Poales</taxon>
        <taxon>Poaceae</taxon>
        <taxon>BOP clade</taxon>
        <taxon>Pooideae</taxon>
        <taxon>Triticodae</taxon>
        <taxon>Triticeae</taxon>
        <taxon>Triticinae</taxon>
        <taxon>Triticum</taxon>
    </lineage>
</organism>
<dbReference type="EMBL" id="LT934113">
    <property type="protein sequence ID" value="VAH27153.1"/>
    <property type="molecule type" value="Genomic_DNA"/>
</dbReference>
<dbReference type="AlphaFoldDB" id="A0A9R1R3V7"/>
<reference evidence="6 7" key="1">
    <citation type="submission" date="2017-09" db="EMBL/GenBank/DDBJ databases">
        <authorList>
            <consortium name="International Durum Wheat Genome Sequencing Consortium (IDWGSC)"/>
            <person name="Milanesi L."/>
        </authorList>
    </citation>
    <scope>NUCLEOTIDE SEQUENCE [LARGE SCALE GENOMIC DNA]</scope>
    <source>
        <strain evidence="7">cv. Svevo</strain>
    </source>
</reference>
<evidence type="ECO:0008006" key="8">
    <source>
        <dbReference type="Google" id="ProtNLM"/>
    </source>
</evidence>
<keyword evidence="5" id="KW-0472">Membrane</keyword>
<name>A0A9R1R3V7_TRITD</name>
<dbReference type="Gramene" id="TRITD2Av1G037750.2">
    <property type="protein sequence ID" value="TRITD2Av1G037750.2"/>
    <property type="gene ID" value="TRITD2Av1G037750"/>
</dbReference>
<dbReference type="GO" id="GO:0009941">
    <property type="term" value="C:chloroplast envelope"/>
    <property type="evidence" value="ECO:0007669"/>
    <property type="project" value="TreeGrafter"/>
</dbReference>
<evidence type="ECO:0000256" key="3">
    <source>
        <dbReference type="ARBA" id="ARBA00022958"/>
    </source>
</evidence>
<dbReference type="Proteomes" id="UP000324705">
    <property type="component" value="Chromosome 2A"/>
</dbReference>